<proteinExistence type="predicted"/>
<accession>A0AAD7GGI3</accession>
<keyword evidence="3" id="KW-1185">Reference proteome</keyword>
<evidence type="ECO:0000313" key="3">
    <source>
        <dbReference type="Proteomes" id="UP001221757"/>
    </source>
</evidence>
<dbReference type="Proteomes" id="UP001221757">
    <property type="component" value="Unassembled WGS sequence"/>
</dbReference>
<evidence type="ECO:0000313" key="2">
    <source>
        <dbReference type="EMBL" id="KAJ7687012.1"/>
    </source>
</evidence>
<reference evidence="2" key="1">
    <citation type="submission" date="2023-03" db="EMBL/GenBank/DDBJ databases">
        <title>Massive genome expansion in bonnet fungi (Mycena s.s.) driven by repeated elements and novel gene families across ecological guilds.</title>
        <authorList>
            <consortium name="Lawrence Berkeley National Laboratory"/>
            <person name="Harder C.B."/>
            <person name="Miyauchi S."/>
            <person name="Viragh M."/>
            <person name="Kuo A."/>
            <person name="Thoen E."/>
            <person name="Andreopoulos B."/>
            <person name="Lu D."/>
            <person name="Skrede I."/>
            <person name="Drula E."/>
            <person name="Henrissat B."/>
            <person name="Morin E."/>
            <person name="Kohler A."/>
            <person name="Barry K."/>
            <person name="LaButti K."/>
            <person name="Morin E."/>
            <person name="Salamov A."/>
            <person name="Lipzen A."/>
            <person name="Mereny Z."/>
            <person name="Hegedus B."/>
            <person name="Baldrian P."/>
            <person name="Stursova M."/>
            <person name="Weitz H."/>
            <person name="Taylor A."/>
            <person name="Grigoriev I.V."/>
            <person name="Nagy L.G."/>
            <person name="Martin F."/>
            <person name="Kauserud H."/>
        </authorList>
    </citation>
    <scope>NUCLEOTIDE SEQUENCE</scope>
    <source>
        <strain evidence="2">CBHHK067</strain>
    </source>
</reference>
<name>A0AAD7GGI3_MYCRO</name>
<feature type="region of interest" description="Disordered" evidence="1">
    <location>
        <begin position="165"/>
        <end position="195"/>
    </location>
</feature>
<gene>
    <name evidence="2" type="ORF">B0H17DRAFT_1136518</name>
</gene>
<dbReference type="AlphaFoldDB" id="A0AAD7GGI3"/>
<sequence length="195" mass="21336">MTRHEFSDAALGQLVAKLVHKAHSSASRNEQTADGRQYRLAPSHLASNLHRSEHHPPGHLGERPRLMTLFKIELAPTDTAGCRMISGSACRHWGPGCEVTAVVAASGGPPGNCDGALSFLGTSASEQMAKHRGPAPPMSKRRELRLQKFRVSAIIFPRHISSYQNRPGARGSRGIQIEKYPEYPHVRDSPPREAL</sequence>
<evidence type="ECO:0000256" key="1">
    <source>
        <dbReference type="SAM" id="MobiDB-lite"/>
    </source>
</evidence>
<protein>
    <submittedName>
        <fullName evidence="2">Uncharacterized protein</fullName>
    </submittedName>
</protein>
<dbReference type="EMBL" id="JARKIE010000091">
    <property type="protein sequence ID" value="KAJ7687012.1"/>
    <property type="molecule type" value="Genomic_DNA"/>
</dbReference>
<feature type="compositionally biased region" description="Basic and acidic residues" evidence="1">
    <location>
        <begin position="179"/>
        <end position="195"/>
    </location>
</feature>
<comment type="caution">
    <text evidence="2">The sequence shown here is derived from an EMBL/GenBank/DDBJ whole genome shotgun (WGS) entry which is preliminary data.</text>
</comment>
<organism evidence="2 3">
    <name type="scientific">Mycena rosella</name>
    <name type="common">Pink bonnet</name>
    <name type="synonym">Agaricus rosellus</name>
    <dbReference type="NCBI Taxonomy" id="1033263"/>
    <lineage>
        <taxon>Eukaryota</taxon>
        <taxon>Fungi</taxon>
        <taxon>Dikarya</taxon>
        <taxon>Basidiomycota</taxon>
        <taxon>Agaricomycotina</taxon>
        <taxon>Agaricomycetes</taxon>
        <taxon>Agaricomycetidae</taxon>
        <taxon>Agaricales</taxon>
        <taxon>Marasmiineae</taxon>
        <taxon>Mycenaceae</taxon>
        <taxon>Mycena</taxon>
    </lineage>
</organism>